<protein>
    <submittedName>
        <fullName evidence="2">GH23</fullName>
    </submittedName>
</protein>
<feature type="non-terminal residue" evidence="2">
    <location>
        <position position="1"/>
    </location>
</feature>
<dbReference type="EMBL" id="CADCVL010000343">
    <property type="protein sequence ID" value="CAA9488288.1"/>
    <property type="molecule type" value="Genomic_DNA"/>
</dbReference>
<evidence type="ECO:0000313" key="2">
    <source>
        <dbReference type="EMBL" id="CAA9488288.1"/>
    </source>
</evidence>
<accession>A0A6J4S8W8</accession>
<evidence type="ECO:0000256" key="1">
    <source>
        <dbReference type="SAM" id="MobiDB-lite"/>
    </source>
</evidence>
<feature type="region of interest" description="Disordered" evidence="1">
    <location>
        <begin position="1"/>
        <end position="146"/>
    </location>
</feature>
<feature type="compositionally biased region" description="Basic residues" evidence="1">
    <location>
        <begin position="106"/>
        <end position="117"/>
    </location>
</feature>
<sequence>RRQGPRSRAHRRRHLHRVALPRSDLAGRRQGAHADHAGDRRLHRREVGRQRIRAGRPRHAGDQHRVRLVVSALPARPLPRERGAGPRRLQRRRGQGRRVGADGPRPRRALPRRRPHPVSRDARLRRAGHRRAARLPPGVLTRTGPL</sequence>
<feature type="compositionally biased region" description="Basic and acidic residues" evidence="1">
    <location>
        <begin position="32"/>
        <end position="49"/>
    </location>
</feature>
<feature type="compositionally biased region" description="Basic residues" evidence="1">
    <location>
        <begin position="1"/>
        <end position="19"/>
    </location>
</feature>
<gene>
    <name evidence="2" type="ORF">AVDCRST_MAG65-1868</name>
</gene>
<feature type="non-terminal residue" evidence="2">
    <location>
        <position position="146"/>
    </location>
</feature>
<reference evidence="2" key="1">
    <citation type="submission" date="2020-02" db="EMBL/GenBank/DDBJ databases">
        <authorList>
            <person name="Meier V. D."/>
        </authorList>
    </citation>
    <scope>NUCLEOTIDE SEQUENCE</scope>
    <source>
        <strain evidence="2">AVDCRST_MAG65</strain>
    </source>
</reference>
<dbReference type="AlphaFoldDB" id="A0A6J4S8W8"/>
<organism evidence="2">
    <name type="scientific">uncultured Solirubrobacteraceae bacterium</name>
    <dbReference type="NCBI Taxonomy" id="1162706"/>
    <lineage>
        <taxon>Bacteria</taxon>
        <taxon>Bacillati</taxon>
        <taxon>Actinomycetota</taxon>
        <taxon>Thermoleophilia</taxon>
        <taxon>Solirubrobacterales</taxon>
        <taxon>Solirubrobacteraceae</taxon>
        <taxon>environmental samples</taxon>
    </lineage>
</organism>
<name>A0A6J4S8W8_9ACTN</name>
<proteinExistence type="predicted"/>